<accession>A0A2U2ND21</accession>
<dbReference type="InterPro" id="IPR036034">
    <property type="entry name" value="PDZ_sf"/>
</dbReference>
<feature type="compositionally biased region" description="Low complexity" evidence="3">
    <location>
        <begin position="65"/>
        <end position="96"/>
    </location>
</feature>
<feature type="compositionally biased region" description="Gly residues" evidence="3">
    <location>
        <begin position="624"/>
        <end position="646"/>
    </location>
</feature>
<dbReference type="SMART" id="SM00228">
    <property type="entry name" value="PDZ"/>
    <property type="match status" value="1"/>
</dbReference>
<dbReference type="InterPro" id="IPR001940">
    <property type="entry name" value="Peptidase_S1C"/>
</dbReference>
<organism evidence="6 7">
    <name type="scientific">Bifidobacterium callitrichidarum</name>
    <dbReference type="NCBI Taxonomy" id="2052941"/>
    <lineage>
        <taxon>Bacteria</taxon>
        <taxon>Bacillati</taxon>
        <taxon>Actinomycetota</taxon>
        <taxon>Actinomycetes</taxon>
        <taxon>Bifidobacteriales</taxon>
        <taxon>Bifidobacteriaceae</taxon>
        <taxon>Bifidobacterium</taxon>
    </lineage>
</organism>
<dbReference type="Gene3D" id="2.30.42.10">
    <property type="match status" value="1"/>
</dbReference>
<dbReference type="OrthoDB" id="9758917at2"/>
<dbReference type="SUPFAM" id="SSF50494">
    <property type="entry name" value="Trypsin-like serine proteases"/>
    <property type="match status" value="1"/>
</dbReference>
<dbReference type="Pfam" id="PF13365">
    <property type="entry name" value="Trypsin_2"/>
    <property type="match status" value="1"/>
</dbReference>
<gene>
    <name evidence="6" type="ORF">DF196_00545</name>
</gene>
<feature type="compositionally biased region" description="Polar residues" evidence="3">
    <location>
        <begin position="111"/>
        <end position="124"/>
    </location>
</feature>
<dbReference type="GO" id="GO:0004252">
    <property type="term" value="F:serine-type endopeptidase activity"/>
    <property type="evidence" value="ECO:0007669"/>
    <property type="project" value="InterPro"/>
</dbReference>
<keyword evidence="4" id="KW-0812">Transmembrane</keyword>
<dbReference type="PROSITE" id="PS50106">
    <property type="entry name" value="PDZ"/>
    <property type="match status" value="1"/>
</dbReference>
<dbReference type="InterPro" id="IPR009003">
    <property type="entry name" value="Peptidase_S1_PA"/>
</dbReference>
<feature type="region of interest" description="Disordered" evidence="3">
    <location>
        <begin position="1"/>
        <end position="221"/>
    </location>
</feature>
<evidence type="ECO:0000313" key="6">
    <source>
        <dbReference type="EMBL" id="PWG67036.1"/>
    </source>
</evidence>
<feature type="region of interest" description="Disordered" evidence="3">
    <location>
        <begin position="594"/>
        <end position="653"/>
    </location>
</feature>
<dbReference type="PRINTS" id="PR00834">
    <property type="entry name" value="PROTEASES2C"/>
</dbReference>
<feature type="transmembrane region" description="Helical" evidence="4">
    <location>
        <begin position="227"/>
        <end position="252"/>
    </location>
</feature>
<feature type="compositionally biased region" description="Low complexity" evidence="3">
    <location>
        <begin position="201"/>
        <end position="210"/>
    </location>
</feature>
<feature type="compositionally biased region" description="Polar residues" evidence="3">
    <location>
        <begin position="168"/>
        <end position="190"/>
    </location>
</feature>
<dbReference type="Proteomes" id="UP000245876">
    <property type="component" value="Unassembled WGS sequence"/>
</dbReference>
<feature type="compositionally biased region" description="Polar residues" evidence="3">
    <location>
        <begin position="9"/>
        <end position="20"/>
    </location>
</feature>
<evidence type="ECO:0000313" key="7">
    <source>
        <dbReference type="Proteomes" id="UP000245876"/>
    </source>
</evidence>
<feature type="compositionally biased region" description="Polar residues" evidence="3">
    <location>
        <begin position="133"/>
        <end position="149"/>
    </location>
</feature>
<dbReference type="InterPro" id="IPR051201">
    <property type="entry name" value="Chloro_Bact_Ser_Proteases"/>
</dbReference>
<dbReference type="Pfam" id="PF13180">
    <property type="entry name" value="PDZ_2"/>
    <property type="match status" value="1"/>
</dbReference>
<evidence type="ECO:0000256" key="3">
    <source>
        <dbReference type="SAM" id="MobiDB-lite"/>
    </source>
</evidence>
<dbReference type="EMBL" id="QFFM01000001">
    <property type="protein sequence ID" value="PWG67036.1"/>
    <property type="molecule type" value="Genomic_DNA"/>
</dbReference>
<dbReference type="Gene3D" id="2.40.10.120">
    <property type="match status" value="1"/>
</dbReference>
<feature type="domain" description="PDZ" evidence="5">
    <location>
        <begin position="486"/>
        <end position="583"/>
    </location>
</feature>
<feature type="compositionally biased region" description="Low complexity" evidence="3">
    <location>
        <begin position="597"/>
        <end position="623"/>
    </location>
</feature>
<evidence type="ECO:0000259" key="5">
    <source>
        <dbReference type="PROSITE" id="PS50106"/>
    </source>
</evidence>
<feature type="compositionally biased region" description="Low complexity" evidence="3">
    <location>
        <begin position="150"/>
        <end position="161"/>
    </location>
</feature>
<proteinExistence type="predicted"/>
<dbReference type="PANTHER" id="PTHR43343:SF3">
    <property type="entry name" value="PROTEASE DO-LIKE 8, CHLOROPLASTIC"/>
    <property type="match status" value="1"/>
</dbReference>
<dbReference type="SUPFAM" id="SSF50156">
    <property type="entry name" value="PDZ domain-like"/>
    <property type="match status" value="1"/>
</dbReference>
<protein>
    <submittedName>
        <fullName evidence="6">Peptidase</fullName>
    </submittedName>
</protein>
<sequence length="653" mass="64740">MADEFNPQGVDQTPQSSNTNEAAQAPAGEQTAPAAPAAASEAQPQAEQTAVTEPIPDYASAKGESTVVSSAPSTPTTALPNDSASTQASQTAPTAPLYRPAPEYGAYGPVPTQNQSTGTPNAANNYPFGAPAAQNQVPQGQAGNRNPYFTNNPQPTGNGNPFAPAGSGNANGPQNGQTPANNGNPFTNPAQGGMFVGNGAPGAPNGNGPLPGQPGQPGAGKPVSKTFGYVLTAVIAAVVAAALCLGLGFAAITNGWVSVPSTSSLSSITSNKSGSGTATAKSGEAVDWTSVASDVSNSVVSIQTTLSNGTAKGSGAILDTEGHIVTNNHVISGAQQIQVTLANGNIYSATLVGTDTTTDLAVIKLDNPPSDLKAVEFADSDKLAVGENVMAIGNPLGYDDTATTGIVSALNRPVTVTDDNNNEIVTNAVQIDAAINPGNSGGPTFNAAGQVIGINSSIASTATSSDSAGSIGIGFAIPSNLVKRVANEIIKDGKVKHVALGVTISSATVEADGVTRGGAKITTPSTGGSAVVSGGPADKAGLKADDTIVAFNGNAVNNNYSLLGYVRAAALGDKVTLTIVRNGKTMDVDVTLDQEESSVNGSSSSNSNGNSNNNNNQNNQNGNGNNGYGNGSGGNSDGGTGDGGGFSDPFGLW</sequence>
<feature type="region of interest" description="Disordered" evidence="3">
    <location>
        <begin position="263"/>
        <end position="283"/>
    </location>
</feature>
<feature type="compositionally biased region" description="Low complexity" evidence="3">
    <location>
        <begin position="263"/>
        <end position="275"/>
    </location>
</feature>
<dbReference type="GO" id="GO:0006508">
    <property type="term" value="P:proteolysis"/>
    <property type="evidence" value="ECO:0007669"/>
    <property type="project" value="UniProtKB-KW"/>
</dbReference>
<keyword evidence="2" id="KW-0378">Hydrolase</keyword>
<reference evidence="6 7" key="1">
    <citation type="journal article" date="2018" name="Int. J. Syst. Evol. Microbiol.">
        <title>Bifidobacterium callitrichidarum sp. nov. from the faeces of the emperor tamarin (Saguinus imperator).</title>
        <authorList>
            <person name="Modesto M."/>
            <person name="Michelini S."/>
            <person name="Sansosti M.C."/>
            <person name="De Filippo C."/>
            <person name="Cavalieri D."/>
            <person name="Qvirist L."/>
            <person name="Andlid T."/>
            <person name="Spiezio C."/>
            <person name="Sandri C."/>
            <person name="Pascarelli S."/>
            <person name="Sgorbati B."/>
            <person name="Mattarelli P."/>
        </authorList>
    </citation>
    <scope>NUCLEOTIDE SEQUENCE [LARGE SCALE GENOMIC DNA]</scope>
    <source>
        <strain evidence="6 7">TRI 5</strain>
    </source>
</reference>
<keyword evidence="4" id="KW-1133">Transmembrane helix</keyword>
<dbReference type="InterPro" id="IPR001478">
    <property type="entry name" value="PDZ"/>
</dbReference>
<feature type="compositionally biased region" description="Low complexity" evidence="3">
    <location>
        <begin position="21"/>
        <end position="50"/>
    </location>
</feature>
<dbReference type="AlphaFoldDB" id="A0A2U2ND21"/>
<dbReference type="PANTHER" id="PTHR43343">
    <property type="entry name" value="PEPTIDASE S12"/>
    <property type="match status" value="1"/>
</dbReference>
<keyword evidence="7" id="KW-1185">Reference proteome</keyword>
<evidence type="ECO:0000256" key="2">
    <source>
        <dbReference type="ARBA" id="ARBA00022801"/>
    </source>
</evidence>
<keyword evidence="4" id="KW-0472">Membrane</keyword>
<evidence type="ECO:0000256" key="4">
    <source>
        <dbReference type="SAM" id="Phobius"/>
    </source>
</evidence>
<evidence type="ECO:0000256" key="1">
    <source>
        <dbReference type="ARBA" id="ARBA00022670"/>
    </source>
</evidence>
<dbReference type="RefSeq" id="WP_109055982.1">
    <property type="nucleotide sequence ID" value="NZ_QFFM01000001.1"/>
</dbReference>
<name>A0A2U2ND21_9BIFI</name>
<keyword evidence="1" id="KW-0645">Protease</keyword>
<comment type="caution">
    <text evidence="6">The sequence shown here is derived from an EMBL/GenBank/DDBJ whole genome shotgun (WGS) entry which is preliminary data.</text>
</comment>